<proteinExistence type="predicted"/>
<organism evidence="1 2">
    <name type="scientific">Actinoplanes sandaracinus</name>
    <dbReference type="NCBI Taxonomy" id="3045177"/>
    <lineage>
        <taxon>Bacteria</taxon>
        <taxon>Bacillati</taxon>
        <taxon>Actinomycetota</taxon>
        <taxon>Actinomycetes</taxon>
        <taxon>Micromonosporales</taxon>
        <taxon>Micromonosporaceae</taxon>
        <taxon>Actinoplanes</taxon>
    </lineage>
</organism>
<accession>A0ABT6WRB6</accession>
<dbReference type="Proteomes" id="UP001241758">
    <property type="component" value="Unassembled WGS sequence"/>
</dbReference>
<name>A0ABT6WRB6_9ACTN</name>
<sequence length="451" mass="50110">MRTGETSAEVMVRMVPEQVGDWVLHELPRLNRAILQDHAPPELLVTELREHVLRHLPDVARLTPAQAQQLVVHLGFVGASAARHYQEHTEGGTEHPERAFAPLVVGGERIPFRCYFAALAEHTGTGHYDRDSYASLVRWNVGTVQVRLDGEVVAELPGVFDDGRIRTYTGTPGEERFFLLVKQGETLEMAVNCILEPLGHEHADLIGENARHRVRDATVLLGELRRLFIDFAALPSDQTMAAEVFMDVFRQFAAHWTPDDIPPSGALDPEALKRDFLLGIAEPGYDQQARRLFPALLERERADIGALLCAPTLPQRLLAEIGTNESALRLSDDGDLRRLVAHHPALIDWYRLLAMHARVSGAHLMLSKKFLFKPQRQRDEAGLGDRLLVSNRAGTTGMTETFLDRLTRARQNHALAALRPVLIAENLERAPDPGVRSGRGTAAPVVLELTG</sequence>
<comment type="caution">
    <text evidence="1">The sequence shown here is derived from an EMBL/GenBank/DDBJ whole genome shotgun (WGS) entry which is preliminary data.</text>
</comment>
<evidence type="ECO:0000313" key="1">
    <source>
        <dbReference type="EMBL" id="MDI6102238.1"/>
    </source>
</evidence>
<reference evidence="1 2" key="1">
    <citation type="submission" date="2023-05" db="EMBL/GenBank/DDBJ databases">
        <title>Actinoplanes sp. NEAU-A12 genome sequencing.</title>
        <authorList>
            <person name="Wang Z.-S."/>
        </authorList>
    </citation>
    <scope>NUCLEOTIDE SEQUENCE [LARGE SCALE GENOMIC DNA]</scope>
    <source>
        <strain evidence="1 2">NEAU-A12</strain>
    </source>
</reference>
<dbReference type="RefSeq" id="WP_282763258.1">
    <property type="nucleotide sequence ID" value="NZ_JASCTH010000018.1"/>
</dbReference>
<gene>
    <name evidence="1" type="ORF">QLQ12_26830</name>
</gene>
<dbReference type="EMBL" id="JASCTH010000018">
    <property type="protein sequence ID" value="MDI6102238.1"/>
    <property type="molecule type" value="Genomic_DNA"/>
</dbReference>
<evidence type="ECO:0000313" key="2">
    <source>
        <dbReference type="Proteomes" id="UP001241758"/>
    </source>
</evidence>
<protein>
    <submittedName>
        <fullName evidence="1">Uncharacterized protein</fullName>
    </submittedName>
</protein>
<keyword evidence="2" id="KW-1185">Reference proteome</keyword>